<reference evidence="2" key="1">
    <citation type="submission" date="2022-04" db="EMBL/GenBank/DDBJ databases">
        <title>Lysobacter sp. CAU 1642 isolated from sea sand.</title>
        <authorList>
            <person name="Kim W."/>
        </authorList>
    </citation>
    <scope>NUCLEOTIDE SEQUENCE</scope>
    <source>
        <strain evidence="2">CAU 1642</strain>
    </source>
</reference>
<name>A0ABT0GHG8_9GAMM</name>
<dbReference type="SUPFAM" id="SSF82171">
    <property type="entry name" value="DPP6 N-terminal domain-like"/>
    <property type="match status" value="1"/>
</dbReference>
<gene>
    <name evidence="2" type="ORF">M0G41_09880</name>
</gene>
<dbReference type="Gene3D" id="2.130.10.10">
    <property type="entry name" value="YVTN repeat-like/Quinoprotein amine dehydrogenase"/>
    <property type="match status" value="1"/>
</dbReference>
<evidence type="ECO:0000313" key="2">
    <source>
        <dbReference type="EMBL" id="MCK7593980.1"/>
    </source>
</evidence>
<dbReference type="Proteomes" id="UP001431449">
    <property type="component" value="Unassembled WGS sequence"/>
</dbReference>
<accession>A0ABT0GHG8</accession>
<feature type="signal peptide" evidence="1">
    <location>
        <begin position="1"/>
        <end position="28"/>
    </location>
</feature>
<evidence type="ECO:0000313" key="3">
    <source>
        <dbReference type="Proteomes" id="UP001431449"/>
    </source>
</evidence>
<dbReference type="InterPro" id="IPR015943">
    <property type="entry name" value="WD40/YVTN_repeat-like_dom_sf"/>
</dbReference>
<keyword evidence="1" id="KW-0732">Signal</keyword>
<organism evidence="2 3">
    <name type="scientific">Pseudomarimonas salicorniae</name>
    <dbReference type="NCBI Taxonomy" id="2933270"/>
    <lineage>
        <taxon>Bacteria</taxon>
        <taxon>Pseudomonadati</taxon>
        <taxon>Pseudomonadota</taxon>
        <taxon>Gammaproteobacteria</taxon>
        <taxon>Lysobacterales</taxon>
        <taxon>Lysobacteraceae</taxon>
        <taxon>Pseudomarimonas</taxon>
    </lineage>
</organism>
<keyword evidence="3" id="KW-1185">Reference proteome</keyword>
<sequence>MRSHSLGTAVRWLALALLSGAAAGQSMFASGFERDEGGVCSNAYAAGFTPVTGQAIALSPSSPRPAKGASFSDPAFGTCVVRATSHASEPPVGFARNDYSRRQAFNADGTRFLAYARDGAWHLYDAQSLAHLRILDGLGGDAEPQWHPTDPRRLYYVETNGGMELLQIDVETNQSSVATSFAGKLPWGNVARVWTKSEGSPSADGRYWCFHAETSDFRIRGVFTYDLQTGTVLGTHPLSERPDHVSMSASGRWCVISGEEYPNTPNSNFNVVAWSRDFSQSRLLHGNSEHSDLALDANGQDAFVFVDYQSNEGDMVSVNLDTGARTTLFPTYLQGTATAYHVSGKNFAAPGWVLISTYNNYGPSEKWLHRRIFAVELAASPRILNIAHHHSEYCGSGDTPYFTEPHATVSRDFRRILFSSNWGGSPCDNIDAYMVVLPADFLP</sequence>
<dbReference type="RefSeq" id="WP_248208785.1">
    <property type="nucleotide sequence ID" value="NZ_JALNMH010000007.1"/>
</dbReference>
<evidence type="ECO:0008006" key="4">
    <source>
        <dbReference type="Google" id="ProtNLM"/>
    </source>
</evidence>
<feature type="chain" id="PRO_5046780545" description="WD40-like Beta Propeller Repeat" evidence="1">
    <location>
        <begin position="29"/>
        <end position="443"/>
    </location>
</feature>
<comment type="caution">
    <text evidence="2">The sequence shown here is derived from an EMBL/GenBank/DDBJ whole genome shotgun (WGS) entry which is preliminary data.</text>
</comment>
<protein>
    <recommendedName>
        <fullName evidence="4">WD40-like Beta Propeller Repeat</fullName>
    </recommendedName>
</protein>
<evidence type="ECO:0000256" key="1">
    <source>
        <dbReference type="SAM" id="SignalP"/>
    </source>
</evidence>
<dbReference type="EMBL" id="JALNMH010000007">
    <property type="protein sequence ID" value="MCK7593980.1"/>
    <property type="molecule type" value="Genomic_DNA"/>
</dbReference>
<proteinExistence type="predicted"/>